<dbReference type="PANTHER" id="PTHR18902:SF25">
    <property type="entry name" value="GRIP AND COILED-COIL DOMAIN-CONTAINING PROTEIN 2"/>
    <property type="match status" value="1"/>
</dbReference>
<evidence type="ECO:0000313" key="8">
    <source>
        <dbReference type="EnsemblMetazoa" id="ACON003540-PA"/>
    </source>
</evidence>
<protein>
    <submittedName>
        <fullName evidence="8">GRIP domain-containing protein</fullName>
    </submittedName>
</protein>
<dbReference type="EnsemblMetazoa" id="ACON003540-RA">
    <property type="protein sequence ID" value="ACON003540-PA"/>
    <property type="gene ID" value="ACON003540"/>
</dbReference>
<evidence type="ECO:0000313" key="9">
    <source>
        <dbReference type="Proteomes" id="UP001105220"/>
    </source>
</evidence>
<dbReference type="Gene3D" id="1.10.287.1490">
    <property type="match status" value="1"/>
</dbReference>
<evidence type="ECO:0000256" key="4">
    <source>
        <dbReference type="ARBA" id="ARBA00023054"/>
    </source>
</evidence>
<feature type="region of interest" description="Disordered" evidence="6">
    <location>
        <begin position="1281"/>
        <end position="1300"/>
    </location>
</feature>
<feature type="region of interest" description="Disordered" evidence="6">
    <location>
        <begin position="1"/>
        <end position="24"/>
    </location>
</feature>
<dbReference type="InterPro" id="IPR051841">
    <property type="entry name" value="MT-Golgi_org_protein"/>
</dbReference>
<dbReference type="VEuPathDB" id="VectorBase:ACMO_000257"/>
<evidence type="ECO:0000259" key="7">
    <source>
        <dbReference type="PROSITE" id="PS50913"/>
    </source>
</evidence>
<feature type="region of interest" description="Disordered" evidence="6">
    <location>
        <begin position="330"/>
        <end position="353"/>
    </location>
</feature>
<proteinExistence type="predicted"/>
<evidence type="ECO:0000256" key="3">
    <source>
        <dbReference type="ARBA" id="ARBA00022553"/>
    </source>
</evidence>
<dbReference type="Proteomes" id="UP001105220">
    <property type="component" value="Unplaced"/>
</dbReference>
<feature type="region of interest" description="Disordered" evidence="6">
    <location>
        <begin position="1160"/>
        <end position="1186"/>
    </location>
</feature>
<comment type="subcellular location">
    <subcellularLocation>
        <location evidence="1">Cytoplasm</location>
    </subcellularLocation>
</comment>
<sequence>MNTSQSSDQDSGRKPSPFDNLSRDDLVKKCKGLLGIAQKAKQAKDECQEENRRLKEQLGHFETQKNADKECIKAMQEVADSYMDQKLQATMKVDELEKQMTKLKAQLADEVSAHEQQTKTMRLEMDQLKEKLALMERDATTCSVEQFAELREENSNLEKERIALEQELIKLKGSQTVLGDSATTPREEKLIRKLKLYKAKVQEINAKLLLLKSDRKILLKTVKEYSDQVPKWQKDLVNASNVLFEKIRLLELEKSNMEEKVGKHEELQKGLREKNEALERKVSELMREIESGSLASRDQTDDGNTDGESNETQVAELRAEIERLNSSLASMEADKQSELAAQEAKLQTDSEEKENLRKDLEVCNHTIVELKAKIQAQEEVLTESMESQRSLSTQVDQYKQQTSAFEQQEKQLQEELQKQTQQLEHHGKVQQTLEEHVASLTSKLREMEKENHRLQEALESMSTEGDEKSVALQKQLNETSQTLADMEREKEGLAKQIVSLEGELQAQASKMAEENQQVMQKLIVENQNLEAQLAQLAEKLKGSIGKFKQSQERCKRLEQETESRKLELEELLSEKTRLLDEVKQARTDNDEKCQQLSVDLQTKSDSIVELEQEKERFAKELAELKTKLQQNDNKLADERQSEVQKLQEQITTLSESCDRLKTENGELLSELKEINEMLKDRGEVINLQLSKIAELQDKLSRAETVDMQPLKQQIEQLQSTVAEKEAELERQRDELATAINRSNVSFDAQSDVMSTSTISRVEDVARLREIDESFEEKYIKLRSLAVKLKKKVAEQTVLLQKYEKEASAGSNSATITSTSDSSVQAMNKNVQTLQSENDRLQDQLDGMAQEMAKLRAELEQKSIELTTLEQVQKDVEGTSKDRSALETAIREYQTQIQNLKREKEAFQLAKKEIDAENQRLKSSLKAKEKEIAEGAEQQKELRSELERSKLAVKKANVLTLEMEAYERSLAELNTKLEAKKTLVKELEGTIDVQERTMKSLKQQLTILEDGLEAQQKHSRELKQEVDAQQGKLRQSEHQRIELSDQLEELRDEHERLKQKVENNRVELEQIAADKEKTCGSLEVEKNSLLKRNVALEGELSEIRKDLAGKQQELDDVRTEFASYKIRAQSVLRQNQNKDSSREKELEEEVSQLQRSLDAAEGKQQALAKQVSDLSRSNDELKNERDRTQARCKELLALLEENRLHIDSLMEESRKQSSDHQEALKTQRIQNETLVQCYKKQLEEQQENHSRELQQLQQSLRSRPEATLDSLSSVAGRSTLLNNNNLQSPLLGPGGSGANRATFTDEQRINLLLMEREDGEGSESTGLGAAGATVGTLRRKLSTSSRLGRSGRDVIPLDELLNTSFDDSASVAMTDGEHELQQHQGLLFGRDSSPTVELQHTKEQLSKQESRVRHLTAVLAEAEQDLAKLTQLNELLKEEVRRQQRSIEREAHVHNSEYLKNVIFKFVTLSNGDERSRLVPVLNTILKLSPEETQKLQNVAKGSDPSARGWTGLLWS</sequence>
<organism evidence="8 9">
    <name type="scientific">Anopheles coluzzii</name>
    <name type="common">African malaria mosquito</name>
    <dbReference type="NCBI Taxonomy" id="1518534"/>
    <lineage>
        <taxon>Eukaryota</taxon>
        <taxon>Metazoa</taxon>
        <taxon>Ecdysozoa</taxon>
        <taxon>Arthropoda</taxon>
        <taxon>Hexapoda</taxon>
        <taxon>Insecta</taxon>
        <taxon>Pterygota</taxon>
        <taxon>Neoptera</taxon>
        <taxon>Endopterygota</taxon>
        <taxon>Diptera</taxon>
        <taxon>Nematocera</taxon>
        <taxon>Culicoidea</taxon>
        <taxon>Culicidae</taxon>
        <taxon>Anophelinae</taxon>
        <taxon>Anopheles</taxon>
    </lineage>
</organism>
<keyword evidence="2" id="KW-0963">Cytoplasm</keyword>
<dbReference type="PROSITE" id="PS50913">
    <property type="entry name" value="GRIP"/>
    <property type="match status" value="1"/>
</dbReference>
<evidence type="ECO:0000256" key="1">
    <source>
        <dbReference type="ARBA" id="ARBA00004496"/>
    </source>
</evidence>
<feature type="region of interest" description="Disordered" evidence="6">
    <location>
        <begin position="289"/>
        <end position="311"/>
    </location>
</feature>
<evidence type="ECO:0000256" key="2">
    <source>
        <dbReference type="ARBA" id="ARBA00022490"/>
    </source>
</evidence>
<dbReference type="FunFam" id="1.10.220.60:FF:000009">
    <property type="entry name" value="AGAP003540-PA"/>
    <property type="match status" value="1"/>
</dbReference>
<accession>A0A6E8VGZ7</accession>
<name>A0A6E8VGZ7_ANOCL</name>
<feature type="compositionally biased region" description="Basic and acidic residues" evidence="6">
    <location>
        <begin position="1175"/>
        <end position="1186"/>
    </location>
</feature>
<dbReference type="PANTHER" id="PTHR18902">
    <property type="entry name" value="NUCLEAR MITOTIC APPARATUS PROTEIN 1-RELATED"/>
    <property type="match status" value="1"/>
</dbReference>
<feature type="coiled-coil region" evidence="5">
    <location>
        <begin position="1404"/>
        <end position="1445"/>
    </location>
</feature>
<dbReference type="Gene3D" id="1.10.220.60">
    <property type="entry name" value="GRIP domain"/>
    <property type="match status" value="1"/>
</dbReference>
<keyword evidence="3" id="KW-0597">Phosphoprotein</keyword>
<keyword evidence="4 5" id="KW-0175">Coiled coil</keyword>
<feature type="compositionally biased region" description="Low complexity" evidence="6">
    <location>
        <begin position="1281"/>
        <end position="1290"/>
    </location>
</feature>
<dbReference type="Pfam" id="PF01465">
    <property type="entry name" value="GRIP"/>
    <property type="match status" value="1"/>
</dbReference>
<feature type="region of interest" description="Disordered" evidence="6">
    <location>
        <begin position="1245"/>
        <end position="1268"/>
    </location>
</feature>
<evidence type="ECO:0000256" key="5">
    <source>
        <dbReference type="SAM" id="Coils"/>
    </source>
</evidence>
<dbReference type="SMART" id="SM00755">
    <property type="entry name" value="Grip"/>
    <property type="match status" value="1"/>
</dbReference>
<keyword evidence="9" id="KW-1185">Reference proteome</keyword>
<dbReference type="VEuPathDB" id="VectorBase:ACON2_040613"/>
<feature type="region of interest" description="Disordered" evidence="6">
    <location>
        <begin position="409"/>
        <end position="428"/>
    </location>
</feature>
<reference evidence="8" key="2">
    <citation type="submission" date="2020-05" db="UniProtKB">
        <authorList>
            <consortium name="EnsemblMetazoa"/>
        </authorList>
    </citation>
    <scope>IDENTIFICATION</scope>
    <source>
        <strain evidence="8">Ngousso</strain>
    </source>
</reference>
<feature type="domain" description="GRIP" evidence="7">
    <location>
        <begin position="1448"/>
        <end position="1498"/>
    </location>
</feature>
<dbReference type="VEuPathDB" id="VectorBase:ACON003540"/>
<dbReference type="InterPro" id="IPR000237">
    <property type="entry name" value="GRIP_dom"/>
</dbReference>
<feature type="coiled-coil region" evidence="5">
    <location>
        <begin position="33"/>
        <end position="207"/>
    </location>
</feature>
<reference key="1">
    <citation type="journal article" date="2019" name="Genes (Basel)">
        <title>A High-Quality De novo Genome Assembly from a Single Mosquito Using PacBio Sequencing.</title>
        <authorList>
            <person name="Kingan S.B."/>
            <person name="Heaton H."/>
            <person name="Cudini J."/>
            <person name="Lambert C.C."/>
            <person name="Baybayan P."/>
            <person name="Galvin B.D."/>
            <person name="Durbin R."/>
            <person name="Korlach J."/>
            <person name="Lawniczak M.K.N."/>
        </authorList>
    </citation>
    <scope>NUCLEOTIDE SEQUENCE [LARGE SCALE GENOMIC DNA]</scope>
    <source>
        <strain>Mali-NIH</strain>
    </source>
</reference>
<feature type="region of interest" description="Disordered" evidence="6">
    <location>
        <begin position="1017"/>
        <end position="1036"/>
    </location>
</feature>
<dbReference type="GO" id="GO:0005794">
    <property type="term" value="C:Golgi apparatus"/>
    <property type="evidence" value="ECO:0007669"/>
    <property type="project" value="TreeGrafter"/>
</dbReference>
<evidence type="ECO:0000256" key="6">
    <source>
        <dbReference type="SAM" id="MobiDB-lite"/>
    </source>
</evidence>